<sequence length="749" mass="83104">MAHFSKPGGLLSLLFAVVLLVQASVAAHHHQHAAHHDVQPVARNDKAMAAHLEETRRELQKRANNVWIMGVPTMWSGLGTRKEIRELKKNADQWNLYLLGMERFQAKSHSDRLSYYQIAGIHGKPYISWNPANTALVNRNGYCPHAQTLFGSWHRPYLAIFEQAWYQSLWEIIPTFPASQQQRWKNAAQGLRMPYWDWAQTPANGQPVVPTTMRDQYVTVTKPQGQVSIPNPLYSYKWGNSMPAEMEGGPWNNFPSTLRRPISNPTRSNNNEVNTRFTSMRTSLRDRVYGLFMAAGSGASWGSVSTSAIGVRTSQNGNNPDSFESVHDAVHVTAGGESGGHMYYLDYSSFDPIFWLHHTNVDRLLAMYQVLSPNTWVTTGNINRPMAQWNVGESKNANSPLKPFTKNTDGDFYTSNDVKRTQVFNYVYPENAGNPTAAGVRSTINRLYAPNAGPVNKRDIASGQYEGRKFKKGDYNVVLSIVANKYALAGSYSVHCFLGSPSNSTNTTVPYPANSTVPYPTNSTSPSTNGTSDYDFTLDPNYVGMYGVTGHSGGHMGGNDSYPVLTEGCLPLTTALQGKEAYGELNSLHPDEVEPYLKNHLQYKIIGPGGVELAAESLPDLHIYVKACPVTPANSDEDLPVPEKYVVLPEATENKPAGKPYKYTPQPYDYTPTPSNPDSPDYSEYPEGPEESGKPHMPTSPYETSAPYPTGSMPYPWKAPDAENGYCLSETFIQYVDEEGNALYVEKSD</sequence>
<dbReference type="Pfam" id="PF00264">
    <property type="entry name" value="Tyrosinase"/>
    <property type="match status" value="1"/>
</dbReference>
<reference evidence="14" key="1">
    <citation type="journal article" date="2020" name="Stud. Mycol.">
        <title>101 Dothideomycetes genomes: a test case for predicting lifestyles and emergence of pathogens.</title>
        <authorList>
            <person name="Haridas S."/>
            <person name="Albert R."/>
            <person name="Binder M."/>
            <person name="Bloem J."/>
            <person name="Labutti K."/>
            <person name="Salamov A."/>
            <person name="Andreopoulos B."/>
            <person name="Baker S."/>
            <person name="Barry K."/>
            <person name="Bills G."/>
            <person name="Bluhm B."/>
            <person name="Cannon C."/>
            <person name="Castanera R."/>
            <person name="Culley D."/>
            <person name="Daum C."/>
            <person name="Ezra D."/>
            <person name="Gonzalez J."/>
            <person name="Henrissat B."/>
            <person name="Kuo A."/>
            <person name="Liang C."/>
            <person name="Lipzen A."/>
            <person name="Lutzoni F."/>
            <person name="Magnuson J."/>
            <person name="Mondo S."/>
            <person name="Nolan M."/>
            <person name="Ohm R."/>
            <person name="Pangilinan J."/>
            <person name="Park H.-J."/>
            <person name="Ramirez L."/>
            <person name="Alfaro M."/>
            <person name="Sun H."/>
            <person name="Tritt A."/>
            <person name="Yoshinaga Y."/>
            <person name="Zwiers L.-H."/>
            <person name="Turgeon B."/>
            <person name="Goodwin S."/>
            <person name="Spatafora J."/>
            <person name="Crous P."/>
            <person name="Grigoriev I."/>
        </authorList>
    </citation>
    <scope>NUCLEOTIDE SEQUENCE</scope>
    <source>
        <strain evidence="14">CBS 123094</strain>
    </source>
</reference>
<dbReference type="PANTHER" id="PTHR11474">
    <property type="entry name" value="TYROSINASE FAMILY MEMBER"/>
    <property type="match status" value="1"/>
</dbReference>
<evidence type="ECO:0000256" key="1">
    <source>
        <dbReference type="ARBA" id="ARBA00001973"/>
    </source>
</evidence>
<evidence type="ECO:0000313" key="15">
    <source>
        <dbReference type="Proteomes" id="UP000799779"/>
    </source>
</evidence>
<protein>
    <recommendedName>
        <fullName evidence="3">tyrosinase</fullName>
        <ecNumber evidence="3">1.14.18.1</ecNumber>
    </recommendedName>
</protein>
<comment type="catalytic activity">
    <reaction evidence="9">
        <text>2 L-dopa + O2 = 2 L-dopaquinone + 2 H2O</text>
        <dbReference type="Rhea" id="RHEA:34287"/>
        <dbReference type="ChEBI" id="CHEBI:15377"/>
        <dbReference type="ChEBI" id="CHEBI:15379"/>
        <dbReference type="ChEBI" id="CHEBI:57504"/>
        <dbReference type="ChEBI" id="CHEBI:57924"/>
        <dbReference type="EC" id="1.14.18.1"/>
    </reaction>
</comment>
<dbReference type="Gene3D" id="1.10.1280.10">
    <property type="entry name" value="Di-copper center containing domain from catechol oxidase"/>
    <property type="match status" value="1"/>
</dbReference>
<dbReference type="GO" id="GO:0004503">
    <property type="term" value="F:tyrosinase activity"/>
    <property type="evidence" value="ECO:0007669"/>
    <property type="project" value="UniProtKB-EC"/>
</dbReference>
<evidence type="ECO:0000256" key="3">
    <source>
        <dbReference type="ARBA" id="ARBA00011906"/>
    </source>
</evidence>
<comment type="cofactor">
    <cofactor evidence="1">
        <name>Cu(2+)</name>
        <dbReference type="ChEBI" id="CHEBI:29036"/>
    </cofactor>
</comment>
<accession>A0A6A5W1H6</accession>
<comment type="catalytic activity">
    <reaction evidence="10">
        <text>L-tyrosine + O2 = L-dopaquinone + H2O</text>
        <dbReference type="Rhea" id="RHEA:18117"/>
        <dbReference type="ChEBI" id="CHEBI:15377"/>
        <dbReference type="ChEBI" id="CHEBI:15379"/>
        <dbReference type="ChEBI" id="CHEBI:57924"/>
        <dbReference type="ChEBI" id="CHEBI:58315"/>
        <dbReference type="EC" id="1.14.18.1"/>
    </reaction>
</comment>
<gene>
    <name evidence="14" type="ORF">P154DRAFT_527368</name>
</gene>
<dbReference type="AlphaFoldDB" id="A0A6A5W1H6"/>
<feature type="signal peptide" evidence="12">
    <location>
        <begin position="1"/>
        <end position="26"/>
    </location>
</feature>
<dbReference type="InterPro" id="IPR050316">
    <property type="entry name" value="Tyrosinase/Hemocyanin"/>
</dbReference>
<dbReference type="OrthoDB" id="6132182at2759"/>
<dbReference type="Proteomes" id="UP000799779">
    <property type="component" value="Unassembled WGS sequence"/>
</dbReference>
<evidence type="ECO:0000256" key="2">
    <source>
        <dbReference type="ARBA" id="ARBA00009928"/>
    </source>
</evidence>
<organism evidence="14 15">
    <name type="scientific">Amniculicola lignicola CBS 123094</name>
    <dbReference type="NCBI Taxonomy" id="1392246"/>
    <lineage>
        <taxon>Eukaryota</taxon>
        <taxon>Fungi</taxon>
        <taxon>Dikarya</taxon>
        <taxon>Ascomycota</taxon>
        <taxon>Pezizomycotina</taxon>
        <taxon>Dothideomycetes</taxon>
        <taxon>Pleosporomycetidae</taxon>
        <taxon>Pleosporales</taxon>
        <taxon>Amniculicolaceae</taxon>
        <taxon>Amniculicola</taxon>
    </lineage>
</organism>
<dbReference type="PROSITE" id="PS00498">
    <property type="entry name" value="TYROSINASE_2"/>
    <property type="match status" value="1"/>
</dbReference>
<dbReference type="PRINTS" id="PR00092">
    <property type="entry name" value="TYROSINASE"/>
</dbReference>
<evidence type="ECO:0000259" key="13">
    <source>
        <dbReference type="PROSITE" id="PS00498"/>
    </source>
</evidence>
<evidence type="ECO:0000256" key="4">
    <source>
        <dbReference type="ARBA" id="ARBA00022723"/>
    </source>
</evidence>
<keyword evidence="12" id="KW-0732">Signal</keyword>
<dbReference type="EMBL" id="ML977676">
    <property type="protein sequence ID" value="KAF1994001.1"/>
    <property type="molecule type" value="Genomic_DNA"/>
</dbReference>
<evidence type="ECO:0000256" key="11">
    <source>
        <dbReference type="SAM" id="MobiDB-lite"/>
    </source>
</evidence>
<evidence type="ECO:0000256" key="8">
    <source>
        <dbReference type="ARBA" id="ARBA00023101"/>
    </source>
</evidence>
<evidence type="ECO:0000256" key="5">
    <source>
        <dbReference type="ARBA" id="ARBA00023002"/>
    </source>
</evidence>
<dbReference type="InterPro" id="IPR008922">
    <property type="entry name" value="Di-copper_centre_dom_sf"/>
</dbReference>
<dbReference type="GO" id="GO:0046872">
    <property type="term" value="F:metal ion binding"/>
    <property type="evidence" value="ECO:0007669"/>
    <property type="project" value="UniProtKB-KW"/>
</dbReference>
<name>A0A6A5W1H6_9PLEO</name>
<evidence type="ECO:0000313" key="14">
    <source>
        <dbReference type="EMBL" id="KAF1994001.1"/>
    </source>
</evidence>
<evidence type="ECO:0000256" key="6">
    <source>
        <dbReference type="ARBA" id="ARBA00023008"/>
    </source>
</evidence>
<evidence type="ECO:0000256" key="7">
    <source>
        <dbReference type="ARBA" id="ARBA00023033"/>
    </source>
</evidence>
<dbReference type="GO" id="GO:0042438">
    <property type="term" value="P:melanin biosynthetic process"/>
    <property type="evidence" value="ECO:0007669"/>
    <property type="project" value="UniProtKB-KW"/>
</dbReference>
<feature type="domain" description="Tyrosinase copper-binding" evidence="13">
    <location>
        <begin position="351"/>
        <end position="362"/>
    </location>
</feature>
<dbReference type="EC" id="1.14.18.1" evidence="3"/>
<proteinExistence type="inferred from homology"/>
<keyword evidence="15" id="KW-1185">Reference proteome</keyword>
<comment type="similarity">
    <text evidence="2">Belongs to the tyrosinase family.</text>
</comment>
<evidence type="ECO:0000256" key="12">
    <source>
        <dbReference type="SAM" id="SignalP"/>
    </source>
</evidence>
<dbReference type="InterPro" id="IPR041640">
    <property type="entry name" value="Tyrosinase_C"/>
</dbReference>
<keyword evidence="6" id="KW-0186">Copper</keyword>
<dbReference type="Pfam" id="PF18132">
    <property type="entry name" value="Tyrosinase_C"/>
    <property type="match status" value="1"/>
</dbReference>
<dbReference type="PANTHER" id="PTHR11474:SF76">
    <property type="entry name" value="SHKT DOMAIN-CONTAINING PROTEIN"/>
    <property type="match status" value="1"/>
</dbReference>
<evidence type="ECO:0000256" key="10">
    <source>
        <dbReference type="ARBA" id="ARBA00048881"/>
    </source>
</evidence>
<evidence type="ECO:0000256" key="9">
    <source>
        <dbReference type="ARBA" id="ARBA00048233"/>
    </source>
</evidence>
<dbReference type="SUPFAM" id="SSF48056">
    <property type="entry name" value="Di-copper centre-containing domain"/>
    <property type="match status" value="1"/>
</dbReference>
<keyword evidence="4" id="KW-0479">Metal-binding</keyword>
<feature type="compositionally biased region" description="Low complexity" evidence="11">
    <location>
        <begin position="660"/>
        <end position="673"/>
    </location>
</feature>
<keyword evidence="7" id="KW-0503">Monooxygenase</keyword>
<feature type="chain" id="PRO_5025388337" description="tyrosinase" evidence="12">
    <location>
        <begin position="27"/>
        <end position="749"/>
    </location>
</feature>
<feature type="region of interest" description="Disordered" evidence="11">
    <location>
        <begin position="650"/>
        <end position="715"/>
    </location>
</feature>
<keyword evidence="5" id="KW-0560">Oxidoreductase</keyword>
<keyword evidence="8" id="KW-0470">Melanin biosynthesis</keyword>
<dbReference type="InterPro" id="IPR002227">
    <property type="entry name" value="Tyrosinase_Cu-bd"/>
</dbReference>